<evidence type="ECO:0000259" key="6">
    <source>
        <dbReference type="Pfam" id="PF12781"/>
    </source>
</evidence>
<comment type="caution">
    <text evidence="9">The sequence shown here is derived from an EMBL/GenBank/DDBJ whole genome shotgun (WGS) entry which is preliminary data.</text>
</comment>
<accession>A0A430Q6S6</accession>
<dbReference type="InterPro" id="IPR035706">
    <property type="entry name" value="AAA_9"/>
</dbReference>
<sequence length="1685" mass="190828">MHSQLIKIQKAIELYEQLSQRMGVVLVGPCGSGKSTILNLLRLALNKMGISIRSHIFNPKSMLRVQLLGQIEADTREWTDGVLTHSARCVVKECMDQKCWIIADGDIDPEWIESLNSVLDDNHLLTLPNGERIQFDTNVNFLFETHELIHASPATISRMGVVYVSDEAINSHAFVEACPAAIIFTGLSHLVGAITPALFTVGLIRGLGANLTESARNELAIKVYEATGENPPDITRPLDVQVDPNNPNRLISYSTETSVVILGKSIPHSTGCNSRYSELPLNICIEDPVIANAIADSLASGRPPLVLTPDVRRSIDAFRCWLNNSLSKQSFLLVGPEGCGKTLLLDYCFATLSQSIHIVTVQCSAQTTPNHILDKLMQYCICVISTTSKMSSGRILRPKEGDQLILYLRDLNLPKPDKWGSCQLIAFLQQILTYQGYYDPTSLEFISIEGIQFVGSFTPSTTSIGLGRYSLSKRFTSALRLTVINYPDKDQLVNIYACLLQAIIVSKLQANNQSFGSKQLNHDDGMKHSTYKTIFNPARIHNMSTIMIQILSELQHNFRADEYAHCVFTPHLLTQWVTGLLRYDLNISVNYIWGVFGYEAKRLFRDCLPGENARHQFDVLFNKILCSCLNGNDNVDDLPKRKHKWELSNEKCDEVQITLKMATEDFELVENEERINQFDNDNDLLKNAMCWFVTWSGKHQLPPGSPIPLHGRPLGSITYTQMKETVLKGLKQLAREKSPQAENSVLFPDFIDYICRIDRVLSRPSGSLLLAGRSGIGRRSALNIVAHIHQLNVFRLHTGRDYQMRQFITDIKTVCQTAGIENQPTLLIIEDYQLTSDYFLEIINSLLACGEASGLISADELETLMSSVASKSGVNFKEQAAEAGHRGPLTAFFAERIHKNLHFAIILDIDDYELFSNWLQSNPSFYKYCSVQWMDCWSKFSLLQIPKLLIPKSCIPNNANSFIQACVSIHNSAPYPHMMMPTPRHFISLCNNYARVEQNHRQKLQSEVKRLKSGLIKLKEARERVTQLKQHAIEQGELLVEKQTEADKALEQISAAIQGAAEQRSEMEKLQSRTTDESTRLERRKLEIDAELNEIEPLVHQARSAVGNIKSEALSEIRALRAPPDIIRDILEGVLLLMGIRDTSWVSMRGFLAKRGVAKRASVAAAPLATWVRANVQYAKVLERIAPLEVEHAKLKQSLIQAENSLTSLSKGLSNVDSNVANLRTVFEKRTSEAANLKMELDKTRETLLSAETLVGELESEHTRWENQINEINIQLASLPPFALIASAFITYLSPCPEDVRRQQITNWIKDLTNLGIMPTSLSSEVNNDRTSSEDFDLRRFLSTEHEQLLWYSQGLSSDQLSGENATTMCPFIIDPSSRALNWLKVYLKDQRLEIVNQQSPNFITTLELAVRFGKCLIVQEVDEIEPILMPLLSKDLILQDYHQDFRLFLCTRKPLQGIDYIQPISANALVTVINFISTRTGLIEQLLEITLQNECPQLENQHYISITICKSLTILYFNERNVFYPLAETSSRLYFALKDLMKINHMYQFSLNSFLYLYQRALSMPHEWLFFIGLNVIESCHTGEKLYSWLDAERARNLMKLKTALPNIYENLCFEDSQFWTNWLHENDVEMKPMPKNLQSKSLTAFHFTVLAVQALRPDRLYSAMSQFASRTLGKYTILKTYLT</sequence>
<dbReference type="InterPro" id="IPR054354">
    <property type="entry name" value="DYNC2H1-like_lid"/>
</dbReference>
<dbReference type="InterPro" id="IPR011704">
    <property type="entry name" value="ATPase_dyneun-rel_AAA"/>
</dbReference>
<dbReference type="GO" id="GO:0016887">
    <property type="term" value="F:ATP hydrolysis activity"/>
    <property type="evidence" value="ECO:0007669"/>
    <property type="project" value="InterPro"/>
</dbReference>
<dbReference type="Pfam" id="PF07728">
    <property type="entry name" value="AAA_5"/>
    <property type="match status" value="1"/>
</dbReference>
<evidence type="ECO:0000259" key="5">
    <source>
        <dbReference type="Pfam" id="PF12780"/>
    </source>
</evidence>
<dbReference type="Gene3D" id="3.40.50.300">
    <property type="entry name" value="P-loop containing nucleotide triphosphate hydrolases"/>
    <property type="match status" value="4"/>
</dbReference>
<dbReference type="InterPro" id="IPR024743">
    <property type="entry name" value="Dynein_HC_stalk"/>
</dbReference>
<dbReference type="STRING" id="6184.A0A430Q6S6"/>
<evidence type="ECO:0000259" key="8">
    <source>
        <dbReference type="Pfam" id="PF22597"/>
    </source>
</evidence>
<dbReference type="Gene3D" id="1.20.920.20">
    <property type="match status" value="2"/>
</dbReference>
<keyword evidence="2" id="KW-0175">Coiled coil</keyword>
<dbReference type="InterPro" id="IPR026983">
    <property type="entry name" value="DHC"/>
</dbReference>
<dbReference type="GO" id="GO:0030286">
    <property type="term" value="C:dynein complex"/>
    <property type="evidence" value="ECO:0007669"/>
    <property type="project" value="InterPro"/>
</dbReference>
<feature type="domain" description="Dynein 2 heavy chain 1 cytoplasmic ATPase lid" evidence="8">
    <location>
        <begin position="539"/>
        <end position="612"/>
    </location>
</feature>
<feature type="domain" description="Dynein heavy chain AAA module D4" evidence="5">
    <location>
        <begin position="745"/>
        <end position="973"/>
    </location>
</feature>
<dbReference type="Pfam" id="PF12780">
    <property type="entry name" value="AAA_8"/>
    <property type="match status" value="1"/>
</dbReference>
<keyword evidence="10" id="KW-1185">Reference proteome</keyword>
<dbReference type="EMBL" id="QMKO01002472">
    <property type="protein sequence ID" value="RTG83401.1"/>
    <property type="molecule type" value="Genomic_DNA"/>
</dbReference>
<evidence type="ECO:0000313" key="10">
    <source>
        <dbReference type="Proteomes" id="UP000290809"/>
    </source>
</evidence>
<dbReference type="GO" id="GO:0051959">
    <property type="term" value="F:dynein light intermediate chain binding"/>
    <property type="evidence" value="ECO:0007669"/>
    <property type="project" value="InterPro"/>
</dbReference>
<reference evidence="9 10" key="1">
    <citation type="journal article" date="2019" name="PLoS Pathog.">
        <title>Genome sequence of the bovine parasite Schistosoma bovis Tanzania.</title>
        <authorList>
            <person name="Oey H."/>
            <person name="Zakrzewski M."/>
            <person name="Gobert G."/>
            <person name="Gravermann K."/>
            <person name="Stoye J."/>
            <person name="Jones M."/>
            <person name="Mcmanus D."/>
            <person name="Krause L."/>
        </authorList>
    </citation>
    <scope>NUCLEOTIDE SEQUENCE [LARGE SCALE GENOMIC DNA]</scope>
    <source>
        <strain evidence="9 10">TAN1997</strain>
    </source>
</reference>
<dbReference type="GO" id="GO:0045505">
    <property type="term" value="F:dynein intermediate chain binding"/>
    <property type="evidence" value="ECO:0007669"/>
    <property type="project" value="InterPro"/>
</dbReference>
<feature type="domain" description="Dynein heavy chain ATP-binding dynein motor region" evidence="6">
    <location>
        <begin position="1351"/>
        <end position="1504"/>
    </location>
</feature>
<dbReference type="Pfam" id="PF21264">
    <property type="entry name" value="DYNC2H1_AAA_dom"/>
    <property type="match status" value="1"/>
</dbReference>
<dbReference type="InterPro" id="IPR027417">
    <property type="entry name" value="P-loop_NTPase"/>
</dbReference>
<feature type="domain" description="Cytoplasmic dynein 2 heavy chain 1 AAA+ ATPase" evidence="7">
    <location>
        <begin position="172"/>
        <end position="225"/>
    </location>
</feature>
<feature type="coiled-coil region" evidence="2">
    <location>
        <begin position="1234"/>
        <end position="1275"/>
    </location>
</feature>
<organism evidence="9 10">
    <name type="scientific">Schistosoma bovis</name>
    <name type="common">Blood fluke</name>
    <dbReference type="NCBI Taxonomy" id="6184"/>
    <lineage>
        <taxon>Eukaryota</taxon>
        <taxon>Metazoa</taxon>
        <taxon>Spiralia</taxon>
        <taxon>Lophotrochozoa</taxon>
        <taxon>Platyhelminthes</taxon>
        <taxon>Trematoda</taxon>
        <taxon>Digenea</taxon>
        <taxon>Strigeidida</taxon>
        <taxon>Schistosomatoidea</taxon>
        <taxon>Schistosomatidae</taxon>
        <taxon>Schistosoma</taxon>
    </lineage>
</organism>
<dbReference type="InterPro" id="IPR049400">
    <property type="entry name" value="DYNC2H1_AAA_dom"/>
</dbReference>
<feature type="domain" description="Dynein heavy chain coiled coil stalk" evidence="4">
    <location>
        <begin position="1010"/>
        <end position="1141"/>
    </location>
</feature>
<evidence type="ECO:0000259" key="4">
    <source>
        <dbReference type="Pfam" id="PF12777"/>
    </source>
</evidence>
<evidence type="ECO:0000256" key="2">
    <source>
        <dbReference type="SAM" id="Coils"/>
    </source>
</evidence>
<evidence type="ECO:0000256" key="1">
    <source>
        <dbReference type="ARBA" id="ARBA00008887"/>
    </source>
</evidence>
<dbReference type="SUPFAM" id="SSF52540">
    <property type="entry name" value="P-loop containing nucleoside triphosphate hydrolases"/>
    <property type="match status" value="3"/>
</dbReference>
<dbReference type="Gene3D" id="1.20.920.30">
    <property type="match status" value="1"/>
</dbReference>
<feature type="domain" description="ATPase dynein-related AAA" evidence="3">
    <location>
        <begin position="23"/>
        <end position="159"/>
    </location>
</feature>
<dbReference type="Pfam" id="PF12775">
    <property type="entry name" value="AAA_7"/>
    <property type="match status" value="1"/>
</dbReference>
<gene>
    <name evidence="9" type="ORF">DC041_0009833</name>
</gene>
<evidence type="ECO:0000313" key="9">
    <source>
        <dbReference type="EMBL" id="RTG83401.1"/>
    </source>
</evidence>
<dbReference type="Pfam" id="PF12781">
    <property type="entry name" value="AAA_9"/>
    <property type="match status" value="1"/>
</dbReference>
<comment type="similarity">
    <text evidence="1">Belongs to the dynein heavy chain family.</text>
</comment>
<dbReference type="GO" id="GO:0007018">
    <property type="term" value="P:microtubule-based movement"/>
    <property type="evidence" value="ECO:0007669"/>
    <property type="project" value="InterPro"/>
</dbReference>
<dbReference type="PANTHER" id="PTHR45703:SF22">
    <property type="entry name" value="DYNEIN CYTOPLASMIC 2 HEAVY CHAIN 1"/>
    <property type="match status" value="1"/>
</dbReference>
<proteinExistence type="inferred from homology"/>
<name>A0A430Q6S6_SCHBO</name>
<dbReference type="Pfam" id="PF22597">
    <property type="entry name" value="DYN_lid"/>
    <property type="match status" value="1"/>
</dbReference>
<evidence type="ECO:0000259" key="7">
    <source>
        <dbReference type="Pfam" id="PF21264"/>
    </source>
</evidence>
<dbReference type="InterPro" id="IPR024317">
    <property type="entry name" value="Dynein_heavy_chain_D4_dom"/>
</dbReference>
<evidence type="ECO:0000259" key="3">
    <source>
        <dbReference type="Pfam" id="PF07728"/>
    </source>
</evidence>
<dbReference type="Gene3D" id="1.10.8.1220">
    <property type="match status" value="1"/>
</dbReference>
<feature type="domain" description="Dynein heavy chain coiled coil stalk" evidence="4">
    <location>
        <begin position="1160"/>
        <end position="1297"/>
    </location>
</feature>
<dbReference type="PANTHER" id="PTHR45703">
    <property type="entry name" value="DYNEIN HEAVY CHAIN"/>
    <property type="match status" value="1"/>
</dbReference>
<dbReference type="Pfam" id="PF12777">
    <property type="entry name" value="MT"/>
    <property type="match status" value="2"/>
</dbReference>
<dbReference type="GO" id="GO:0005524">
    <property type="term" value="F:ATP binding"/>
    <property type="evidence" value="ECO:0007669"/>
    <property type="project" value="InterPro"/>
</dbReference>
<protein>
    <submittedName>
        <fullName evidence="9">Dynein heavy chain 2, cytosolic</fullName>
    </submittedName>
</protein>
<dbReference type="Proteomes" id="UP000290809">
    <property type="component" value="Unassembled WGS sequence"/>
</dbReference>